<accession>A0A0N7HJY5</accession>
<name>A0A0N7HJY5_PSEAI</name>
<evidence type="ECO:0000256" key="1">
    <source>
        <dbReference type="SAM" id="MobiDB-lite"/>
    </source>
</evidence>
<protein>
    <submittedName>
        <fullName evidence="2">Uncharacterized protein</fullName>
    </submittedName>
</protein>
<feature type="region of interest" description="Disordered" evidence="1">
    <location>
        <begin position="71"/>
        <end position="105"/>
    </location>
</feature>
<sequence>MRRPGNALGLLFPFLTSTPLPHRLPRLKGRQLHSALIGIACKTGKICRNRWVKFGVLGSIIHAGADGSGWQAGSGTTGAGDTDPQPLPSSSQVSSKLIIDSLRMS</sequence>
<proteinExistence type="predicted"/>
<feature type="compositionally biased region" description="Low complexity" evidence="1">
    <location>
        <begin position="79"/>
        <end position="105"/>
    </location>
</feature>
<gene>
    <name evidence="2" type="ORF">CCBH4851_00689</name>
</gene>
<dbReference type="EMBL" id="KT454971">
    <property type="protein sequence ID" value="ALI59387.1"/>
    <property type="molecule type" value="Genomic_DNA"/>
</dbReference>
<dbReference type="AlphaFoldDB" id="A0A0N7HJY5"/>
<reference evidence="2" key="1">
    <citation type="submission" date="2015-08" db="EMBL/GenBank/DDBJ databases">
        <title>Pseudomonas aeruginosa strain CCBH4851 chromosome region.</title>
        <authorList>
            <person name="Silveira M.C."/>
            <person name="Carvalho-Assef A.P.D."/>
            <person name="Albano R.M."/>
        </authorList>
    </citation>
    <scope>NUCLEOTIDE SEQUENCE</scope>
    <source>
        <strain evidence="2">CCBH4851</strain>
    </source>
</reference>
<evidence type="ECO:0000313" key="2">
    <source>
        <dbReference type="EMBL" id="ALI59387.1"/>
    </source>
</evidence>
<organism evidence="2">
    <name type="scientific">Pseudomonas aeruginosa</name>
    <dbReference type="NCBI Taxonomy" id="287"/>
    <lineage>
        <taxon>Bacteria</taxon>
        <taxon>Pseudomonadati</taxon>
        <taxon>Pseudomonadota</taxon>
        <taxon>Gammaproteobacteria</taxon>
        <taxon>Pseudomonadales</taxon>
        <taxon>Pseudomonadaceae</taxon>
        <taxon>Pseudomonas</taxon>
    </lineage>
</organism>